<evidence type="ECO:0000256" key="2">
    <source>
        <dbReference type="ARBA" id="ARBA00016807"/>
    </source>
</evidence>
<protein>
    <recommendedName>
        <fullName evidence="2">Regulatory protein zeste</fullName>
    </recommendedName>
</protein>
<evidence type="ECO:0000259" key="8">
    <source>
        <dbReference type="Pfam" id="PF13873"/>
    </source>
</evidence>
<keyword evidence="4" id="KW-0238">DNA-binding</keyword>
<evidence type="ECO:0000256" key="3">
    <source>
        <dbReference type="ARBA" id="ARBA00023015"/>
    </source>
</evidence>
<evidence type="ECO:0000256" key="6">
    <source>
        <dbReference type="ARBA" id="ARBA00025466"/>
    </source>
</evidence>
<dbReference type="Proteomes" id="UP001151699">
    <property type="component" value="Chromosome X"/>
</dbReference>
<dbReference type="GO" id="GO:0003677">
    <property type="term" value="F:DNA binding"/>
    <property type="evidence" value="ECO:0007669"/>
    <property type="project" value="UniProtKB-KW"/>
</dbReference>
<feature type="domain" description="Myb/SANT-like DNA-binding" evidence="8">
    <location>
        <begin position="6"/>
        <end position="77"/>
    </location>
</feature>
<proteinExistence type="predicted"/>
<evidence type="ECO:0000256" key="5">
    <source>
        <dbReference type="ARBA" id="ARBA00023163"/>
    </source>
</evidence>
<gene>
    <name evidence="9" type="ORF">Bhyg_12532</name>
</gene>
<evidence type="ECO:0000256" key="7">
    <source>
        <dbReference type="SAM" id="MobiDB-lite"/>
    </source>
</evidence>
<dbReference type="EMBL" id="WJQU01000003">
    <property type="protein sequence ID" value="KAJ6639785.1"/>
    <property type="molecule type" value="Genomic_DNA"/>
</dbReference>
<feature type="region of interest" description="Disordered" evidence="7">
    <location>
        <begin position="253"/>
        <end position="274"/>
    </location>
</feature>
<keyword evidence="5" id="KW-0804">Transcription</keyword>
<accession>A0A9Q0MZ29</accession>
<keyword evidence="3" id="KW-0805">Transcription regulation</keyword>
<evidence type="ECO:0000313" key="10">
    <source>
        <dbReference type="Proteomes" id="UP001151699"/>
    </source>
</evidence>
<comment type="caution">
    <text evidence="9">The sequence shown here is derived from an EMBL/GenBank/DDBJ whole genome shotgun (WGS) entry which is preliminary data.</text>
</comment>
<feature type="region of interest" description="Disordered" evidence="7">
    <location>
        <begin position="105"/>
        <end position="148"/>
    </location>
</feature>
<comment type="function">
    <text evidence="6">Involved in transvection phenomena (= synapsis-dependent gene expression), where the synaptic pairing of chromosomes carrying genes with which zeste interacts influences the expression of these genes. Zeste binds to DNA and stimulates transcription from a nearby promoter.</text>
</comment>
<feature type="region of interest" description="Disordered" evidence="7">
    <location>
        <begin position="396"/>
        <end position="421"/>
    </location>
</feature>
<dbReference type="InterPro" id="IPR028002">
    <property type="entry name" value="Myb_DNA-bind_5"/>
</dbReference>
<evidence type="ECO:0000313" key="9">
    <source>
        <dbReference type="EMBL" id="KAJ6639785.1"/>
    </source>
</evidence>
<evidence type="ECO:0000256" key="1">
    <source>
        <dbReference type="ARBA" id="ARBA00011764"/>
    </source>
</evidence>
<dbReference type="Pfam" id="PF13873">
    <property type="entry name" value="Myb_DNA-bind_5"/>
    <property type="match status" value="1"/>
</dbReference>
<keyword evidence="10" id="KW-1185">Reference proteome</keyword>
<dbReference type="AlphaFoldDB" id="A0A9Q0MZ29"/>
<dbReference type="OrthoDB" id="6613941at2759"/>
<comment type="subunit">
    <text evidence="1">Self-associates forming complexes of several hundred monomers.</text>
</comment>
<feature type="compositionally biased region" description="Polar residues" evidence="7">
    <location>
        <begin position="139"/>
        <end position="148"/>
    </location>
</feature>
<organism evidence="9 10">
    <name type="scientific">Pseudolycoriella hygida</name>
    <dbReference type="NCBI Taxonomy" id="35572"/>
    <lineage>
        <taxon>Eukaryota</taxon>
        <taxon>Metazoa</taxon>
        <taxon>Ecdysozoa</taxon>
        <taxon>Arthropoda</taxon>
        <taxon>Hexapoda</taxon>
        <taxon>Insecta</taxon>
        <taxon>Pterygota</taxon>
        <taxon>Neoptera</taxon>
        <taxon>Endopterygota</taxon>
        <taxon>Diptera</taxon>
        <taxon>Nematocera</taxon>
        <taxon>Sciaroidea</taxon>
        <taxon>Sciaridae</taxon>
        <taxon>Pseudolycoriella</taxon>
    </lineage>
</organism>
<name>A0A9Q0MZ29_9DIPT</name>
<reference evidence="9" key="1">
    <citation type="submission" date="2022-07" db="EMBL/GenBank/DDBJ databases">
        <authorList>
            <person name="Trinca V."/>
            <person name="Uliana J.V.C."/>
            <person name="Torres T.T."/>
            <person name="Ward R.J."/>
            <person name="Monesi N."/>
        </authorList>
    </citation>
    <scope>NUCLEOTIDE SEQUENCE</scope>
    <source>
        <strain evidence="9">HSMRA1968</strain>
        <tissue evidence="9">Whole embryos</tissue>
    </source>
</reference>
<feature type="compositionally biased region" description="Polar residues" evidence="7">
    <location>
        <begin position="258"/>
        <end position="274"/>
    </location>
</feature>
<sequence>MINALKKKYVTQLQKEELVKSVAENYDMLFRHKANNVNKEKLWLLISTKLNAMGAGKTIEGWKRCFTKLKAGTKARYIDGLPLNSIDVKISMMCDMASLDISEEQARKANKSRKRAAEGHLSAGPSSSGTIVAVPKPPETTSNGNSINQQSHSNQVIVAPTIQPHEPIDGQTPTTSNDIGNTPFEETSSCVTAAQQRRLLKVVDTLGGNAKTAELGIQSSIAISARRSLSEPDIESVNNTNTDRKMGCSTDEPLVGSPSASQENYASEQQFGNTSVGSDYNNVDVVPHASNQRFDVSEGSVDEVHLLGRLSPTAEMVQSPTAEMVQSPTAEKVEEEVAQEEQPQEVPANMQNTLENDGEFLDDGTSREDLHMEIRPLEEHPQRRLVEVAEHRFVQARRSRRNDEDDFEGTNGPPRRKRLSAPLSLMAEESLDLQRKQHALLTEMLTLLRSSLNQE</sequence>
<evidence type="ECO:0000256" key="4">
    <source>
        <dbReference type="ARBA" id="ARBA00023125"/>
    </source>
</evidence>